<keyword evidence="2" id="KW-1185">Reference proteome</keyword>
<evidence type="ECO:0000313" key="3">
    <source>
        <dbReference type="WBParaSite" id="nRc.2.0.1.t12673-RA"/>
    </source>
</evidence>
<organism evidence="2 3">
    <name type="scientific">Romanomermis culicivorax</name>
    <name type="common">Nematode worm</name>
    <dbReference type="NCBI Taxonomy" id="13658"/>
    <lineage>
        <taxon>Eukaryota</taxon>
        <taxon>Metazoa</taxon>
        <taxon>Ecdysozoa</taxon>
        <taxon>Nematoda</taxon>
        <taxon>Enoplea</taxon>
        <taxon>Dorylaimia</taxon>
        <taxon>Mermithida</taxon>
        <taxon>Mermithoidea</taxon>
        <taxon>Mermithidae</taxon>
        <taxon>Romanomermis</taxon>
    </lineage>
</organism>
<feature type="chain" id="PRO_5037114384" evidence="1">
    <location>
        <begin position="24"/>
        <end position="136"/>
    </location>
</feature>
<dbReference type="Proteomes" id="UP000887565">
    <property type="component" value="Unplaced"/>
</dbReference>
<protein>
    <submittedName>
        <fullName evidence="3">Uncharacterized protein</fullName>
    </submittedName>
</protein>
<evidence type="ECO:0000256" key="1">
    <source>
        <dbReference type="SAM" id="SignalP"/>
    </source>
</evidence>
<feature type="signal peptide" evidence="1">
    <location>
        <begin position="1"/>
        <end position="23"/>
    </location>
</feature>
<evidence type="ECO:0000313" key="2">
    <source>
        <dbReference type="Proteomes" id="UP000887565"/>
    </source>
</evidence>
<keyword evidence="1" id="KW-0732">Signal</keyword>
<reference evidence="3" key="1">
    <citation type="submission" date="2022-11" db="UniProtKB">
        <authorList>
            <consortium name="WormBaseParasite"/>
        </authorList>
    </citation>
    <scope>IDENTIFICATION</scope>
</reference>
<accession>A0A915IFT9</accession>
<dbReference type="WBParaSite" id="nRc.2.0.1.t12673-RA">
    <property type="protein sequence ID" value="nRc.2.0.1.t12673-RA"/>
    <property type="gene ID" value="nRc.2.0.1.g12673"/>
</dbReference>
<name>A0A915IFT9_ROMCU</name>
<sequence>MSRVLFNACALIIISFFIHKVQLIEEFIGEDLMALQDNITTLHRSTRETDVDDSPINSIRFSVPNLIVQHNVNGIDVELHAFKINNQDRDNEWVSIGEPILVKNRNGSIYEFVPESILFQLQLLADDQRAALLNAA</sequence>
<dbReference type="AlphaFoldDB" id="A0A915IFT9"/>
<proteinExistence type="predicted"/>